<evidence type="ECO:0000313" key="1">
    <source>
        <dbReference type="EMBL" id="RMI38215.1"/>
    </source>
</evidence>
<keyword evidence="2" id="KW-1185">Reference proteome</keyword>
<gene>
    <name evidence="1" type="ORF">EBO15_33625</name>
</gene>
<protein>
    <submittedName>
        <fullName evidence="1">Uncharacterized protein</fullName>
    </submittedName>
</protein>
<organism evidence="1 2">
    <name type="scientific">Actinomadura harenae</name>
    <dbReference type="NCBI Taxonomy" id="2483351"/>
    <lineage>
        <taxon>Bacteria</taxon>
        <taxon>Bacillati</taxon>
        <taxon>Actinomycetota</taxon>
        <taxon>Actinomycetes</taxon>
        <taxon>Streptosporangiales</taxon>
        <taxon>Thermomonosporaceae</taxon>
        <taxon>Actinomadura</taxon>
    </lineage>
</organism>
<reference evidence="1 2" key="1">
    <citation type="submission" date="2018-10" db="EMBL/GenBank/DDBJ databases">
        <title>Isolation from soil.</title>
        <authorList>
            <person name="Hu J."/>
        </authorList>
    </citation>
    <scope>NUCLEOTIDE SEQUENCE [LARGE SCALE GENOMIC DNA]</scope>
    <source>
        <strain evidence="1 2">NEAU-Ht49</strain>
    </source>
</reference>
<name>A0A3M2LQ57_9ACTN</name>
<proteinExistence type="predicted"/>
<dbReference type="AlphaFoldDB" id="A0A3M2LQ57"/>
<comment type="caution">
    <text evidence="1">The sequence shown here is derived from an EMBL/GenBank/DDBJ whole genome shotgun (WGS) entry which is preliminary data.</text>
</comment>
<accession>A0A3M2LQ57</accession>
<dbReference type="EMBL" id="RFFG01000090">
    <property type="protein sequence ID" value="RMI38215.1"/>
    <property type="molecule type" value="Genomic_DNA"/>
</dbReference>
<evidence type="ECO:0000313" key="2">
    <source>
        <dbReference type="Proteomes" id="UP000282674"/>
    </source>
</evidence>
<sequence length="374" mass="40015">MISHTEGGRTTWGGSLMRDDHDLSLSALGAGPTGDSWPVLGGDDPLPPAGLLVLLAYGAALVAEPQPVRELDPWRAVAVQVVACNGRLLSFQACSGDRSLPAPLRPTGLRPSALTAEVRRYDDRLSQARQRYRRTCAAEALQLLADLPPTPLDKARQLTEGGGSAESAAGLGARVRRRLAVLEPETSPEDRASALELAARALGAKSGAAAAALADRLATAVREINAVTRRRRGQAVLAAAYLQVIRAAGRPTADGWLERRLISVLHGGATLNADLLDAAERLRVRYEERAEQEYLLDRVQGHFDRSGVTLEVDRRDARRGVLLSGRSGRVLLAAGEVTGGPPGDGPTSHEFRRAFLMLRLCLGRRPVWNPGAFP</sequence>
<dbReference type="Proteomes" id="UP000282674">
    <property type="component" value="Unassembled WGS sequence"/>
</dbReference>